<feature type="compositionally biased region" description="Low complexity" evidence="4">
    <location>
        <begin position="380"/>
        <end position="394"/>
    </location>
</feature>
<dbReference type="GO" id="GO:0090575">
    <property type="term" value="C:RNA polymerase II transcription regulator complex"/>
    <property type="evidence" value="ECO:0007669"/>
    <property type="project" value="TreeGrafter"/>
</dbReference>
<dbReference type="GeneID" id="30033690"/>
<feature type="compositionally biased region" description="Polar residues" evidence="4">
    <location>
        <begin position="264"/>
        <end position="286"/>
    </location>
</feature>
<dbReference type="PANTHER" id="PTHR40621">
    <property type="entry name" value="TRANSCRIPTION FACTOR KAPC-RELATED"/>
    <property type="match status" value="1"/>
</dbReference>
<dbReference type="SUPFAM" id="SSF111430">
    <property type="entry name" value="YAP1 redox domain"/>
    <property type="match status" value="1"/>
</dbReference>
<evidence type="ECO:0000256" key="4">
    <source>
        <dbReference type="SAM" id="MobiDB-lite"/>
    </source>
</evidence>
<evidence type="ECO:0000256" key="3">
    <source>
        <dbReference type="ARBA" id="ARBA00023242"/>
    </source>
</evidence>
<dbReference type="GO" id="GO:0000976">
    <property type="term" value="F:transcription cis-regulatory region binding"/>
    <property type="evidence" value="ECO:0007669"/>
    <property type="project" value="InterPro"/>
</dbReference>
<dbReference type="Gene3D" id="1.20.5.170">
    <property type="match status" value="1"/>
</dbReference>
<feature type="region of interest" description="Disordered" evidence="4">
    <location>
        <begin position="60"/>
        <end position="165"/>
    </location>
</feature>
<evidence type="ECO:0000259" key="5">
    <source>
        <dbReference type="PROSITE" id="PS50217"/>
    </source>
</evidence>
<dbReference type="GO" id="GO:0034599">
    <property type="term" value="P:cellular response to oxidative stress"/>
    <property type="evidence" value="ECO:0007669"/>
    <property type="project" value="UniProtKB-ARBA"/>
</dbReference>
<accession>A0A161HKJ6</accession>
<dbReference type="Pfam" id="PF08601">
    <property type="entry name" value="PAP1"/>
    <property type="match status" value="1"/>
</dbReference>
<dbReference type="InterPro" id="IPR046347">
    <property type="entry name" value="bZIP_sf"/>
</dbReference>
<dbReference type="GO" id="GO:0005737">
    <property type="term" value="C:cytoplasm"/>
    <property type="evidence" value="ECO:0007669"/>
    <property type="project" value="UniProtKB-SubCell"/>
</dbReference>
<dbReference type="GO" id="GO:0001228">
    <property type="term" value="F:DNA-binding transcription activator activity, RNA polymerase II-specific"/>
    <property type="evidence" value="ECO:0007669"/>
    <property type="project" value="TreeGrafter"/>
</dbReference>
<dbReference type="OrthoDB" id="5380163at2759"/>
<dbReference type="FunFam" id="1.20.5.170:FF:000067">
    <property type="entry name" value="BZIP transcription factor"/>
    <property type="match status" value="1"/>
</dbReference>
<dbReference type="InterPro" id="IPR004827">
    <property type="entry name" value="bZIP"/>
</dbReference>
<sequence>MKMTTSAKSIHEFVNEENPFFDNYGKESEGDFLIDGDTFAQDKFNNSNNLMYSPISVESVTLSPNETPSPNNTFSLPEKRKIASPDRENSEEPVQVKSEANTESDNIKSKAAKADASSTVSSSKVAAAAAAAAKKAGRKPEEKEPENKRKAQNRAAQRAFRERKERHLKELEDRVLQLENEATATNDENNFLRLQVERLQEELKKYRQTSKGGLNPNVPTNTKNTVLLNQDLGGSTATLGSTGATKPFTFEFPFFSNGDKKRPSGSSVNSINSATSGKFQSRKSGTSESPFGSISSASPMSAASSSPATSVDSFRRSSSLGEPQPDEFCDQLSLACGTKDHPVPKAPSAKGSPVVITAGSIPWTSSASPQVVAGGGAGNTGAMTSSTSSRTPPGSGLGGIFSPSEFDVDFISEYRDPLFDGEQFTLPELATSEYSMFDPLENPIANTAFEMLNKNADLVKEQGTNNSFAVPVVPGVDAGVDPLADTVPSVGAGAADEETVPANPSKLMNCTAVWDRICQHPKFGDIDIDGLCHELRAKAKCSETGVLLTEKDVDKVLNAFS</sequence>
<feature type="compositionally biased region" description="Basic and acidic residues" evidence="4">
    <location>
        <begin position="77"/>
        <end position="90"/>
    </location>
</feature>
<dbReference type="InterPro" id="IPR023167">
    <property type="entry name" value="Yap1_redox_dom_sf"/>
</dbReference>
<dbReference type="SUPFAM" id="SSF57959">
    <property type="entry name" value="Leucine zipper domain"/>
    <property type="match status" value="1"/>
</dbReference>
<keyword evidence="3" id="KW-0539">Nucleus</keyword>
<feature type="compositionally biased region" description="Basic and acidic residues" evidence="4">
    <location>
        <begin position="138"/>
        <end position="149"/>
    </location>
</feature>
<dbReference type="RefSeq" id="XP_018736024.1">
    <property type="nucleotide sequence ID" value="XM_018878753.1"/>
</dbReference>
<dbReference type="InterPro" id="IPR050936">
    <property type="entry name" value="AP-1-like"/>
</dbReference>
<comment type="subcellular location">
    <subcellularLocation>
        <location evidence="2">Cytoplasm</location>
    </subcellularLocation>
    <subcellularLocation>
        <location evidence="1">Nucleus</location>
    </subcellularLocation>
</comment>
<feature type="region of interest" description="Disordered" evidence="4">
    <location>
        <begin position="259"/>
        <end position="326"/>
    </location>
</feature>
<dbReference type="SMART" id="SM00338">
    <property type="entry name" value="BRLZ"/>
    <property type="match status" value="1"/>
</dbReference>
<feature type="domain" description="BZIP" evidence="5">
    <location>
        <begin position="143"/>
        <end position="206"/>
    </location>
</feature>
<dbReference type="Gene3D" id="1.10.238.100">
    <property type="entry name" value="YAP1 redox domain. Chain B"/>
    <property type="match status" value="1"/>
</dbReference>
<evidence type="ECO:0000313" key="6">
    <source>
        <dbReference type="EMBL" id="ANB13547.1"/>
    </source>
</evidence>
<evidence type="ECO:0000313" key="7">
    <source>
        <dbReference type="Proteomes" id="UP000189580"/>
    </source>
</evidence>
<dbReference type="EMBL" id="CP014501">
    <property type="protein sequence ID" value="ANB13547.1"/>
    <property type="molecule type" value="Genomic_DNA"/>
</dbReference>
<dbReference type="Pfam" id="PF00170">
    <property type="entry name" value="bZIP_1"/>
    <property type="match status" value="1"/>
</dbReference>
<name>A0A161HKJ6_9ASCO</name>
<keyword evidence="7" id="KW-1185">Reference proteome</keyword>
<evidence type="ECO:0000256" key="1">
    <source>
        <dbReference type="ARBA" id="ARBA00004123"/>
    </source>
</evidence>
<keyword evidence="6" id="KW-0238">DNA-binding</keyword>
<dbReference type="PROSITE" id="PS50217">
    <property type="entry name" value="BZIP"/>
    <property type="match status" value="1"/>
</dbReference>
<feature type="region of interest" description="Disordered" evidence="4">
    <location>
        <begin position="375"/>
        <end position="396"/>
    </location>
</feature>
<dbReference type="InterPro" id="IPR013910">
    <property type="entry name" value="TF_PAP1"/>
</dbReference>
<dbReference type="PANTHER" id="PTHR40621:SF6">
    <property type="entry name" value="AP-1-LIKE TRANSCRIPTION FACTOR YAP1-RELATED"/>
    <property type="match status" value="1"/>
</dbReference>
<dbReference type="Proteomes" id="UP000189580">
    <property type="component" value="Chromosome a"/>
</dbReference>
<dbReference type="AlphaFoldDB" id="A0A161HKJ6"/>
<proteinExistence type="predicted"/>
<dbReference type="KEGG" id="slb:AWJ20_1843"/>
<reference evidence="6 7" key="1">
    <citation type="submission" date="2016-02" db="EMBL/GenBank/DDBJ databases">
        <title>Complete genome sequence and transcriptome regulation of the pentose utilising yeast Sugiyamaella lignohabitans.</title>
        <authorList>
            <person name="Bellasio M."/>
            <person name="Peymann A."/>
            <person name="Valli M."/>
            <person name="Sipitzky M."/>
            <person name="Graf A."/>
            <person name="Sauer M."/>
            <person name="Marx H."/>
            <person name="Mattanovich D."/>
        </authorList>
    </citation>
    <scope>NUCLEOTIDE SEQUENCE [LARGE SCALE GENOMIC DNA]</scope>
    <source>
        <strain evidence="6 7">CBS 10342</strain>
    </source>
</reference>
<feature type="compositionally biased region" description="Low complexity" evidence="4">
    <location>
        <begin position="287"/>
        <end position="312"/>
    </location>
</feature>
<feature type="compositionally biased region" description="Polar residues" evidence="4">
    <location>
        <begin position="60"/>
        <end position="75"/>
    </location>
</feature>
<gene>
    <name evidence="6" type="primary">YAP1</name>
    <name evidence="6" type="ORF">AWJ20_1843</name>
</gene>
<organism evidence="6 7">
    <name type="scientific">Sugiyamaella lignohabitans</name>
    <dbReference type="NCBI Taxonomy" id="796027"/>
    <lineage>
        <taxon>Eukaryota</taxon>
        <taxon>Fungi</taxon>
        <taxon>Dikarya</taxon>
        <taxon>Ascomycota</taxon>
        <taxon>Saccharomycotina</taxon>
        <taxon>Dipodascomycetes</taxon>
        <taxon>Dipodascales</taxon>
        <taxon>Trichomonascaceae</taxon>
        <taxon>Sugiyamaella</taxon>
    </lineage>
</organism>
<evidence type="ECO:0000256" key="2">
    <source>
        <dbReference type="ARBA" id="ARBA00004496"/>
    </source>
</evidence>
<feature type="compositionally biased region" description="Low complexity" evidence="4">
    <location>
        <begin position="114"/>
        <end position="134"/>
    </location>
</feature>
<dbReference type="PROSITE" id="PS00036">
    <property type="entry name" value="BZIP_BASIC"/>
    <property type="match status" value="1"/>
</dbReference>
<protein>
    <submittedName>
        <fullName evidence="6">DNA-binding transcription factor YAP1</fullName>
    </submittedName>
</protein>
<dbReference type="CDD" id="cd14688">
    <property type="entry name" value="bZIP_YAP"/>
    <property type="match status" value="1"/>
</dbReference>